<evidence type="ECO:0000313" key="6">
    <source>
        <dbReference type="EMBL" id="PFR99075.1"/>
    </source>
</evidence>
<keyword evidence="2" id="KW-0378">Hydrolase</keyword>
<feature type="domain" description="LD-carboxypeptidase C-terminal" evidence="5">
    <location>
        <begin position="209"/>
        <end position="328"/>
    </location>
</feature>
<dbReference type="PIRSF" id="PIRSF028757">
    <property type="entry name" value="LD-carboxypeptidase"/>
    <property type="match status" value="1"/>
</dbReference>
<dbReference type="InterPro" id="IPR027478">
    <property type="entry name" value="LdcA_N"/>
</dbReference>
<dbReference type="InterPro" id="IPR003507">
    <property type="entry name" value="S66_fam"/>
</dbReference>
<dbReference type="AlphaFoldDB" id="A0AA44Q949"/>
<feature type="active site" description="Charge relay system" evidence="3">
    <location>
        <position position="313"/>
    </location>
</feature>
<evidence type="ECO:0000259" key="4">
    <source>
        <dbReference type="Pfam" id="PF02016"/>
    </source>
</evidence>
<dbReference type="Gene3D" id="3.40.50.10740">
    <property type="entry name" value="Class I glutamine amidotransferase-like"/>
    <property type="match status" value="1"/>
</dbReference>
<feature type="active site" description="Nucleophile" evidence="3">
    <location>
        <position position="116"/>
    </location>
</feature>
<dbReference type="InterPro" id="IPR027461">
    <property type="entry name" value="Carboxypeptidase_A_C_sf"/>
</dbReference>
<dbReference type="InterPro" id="IPR040921">
    <property type="entry name" value="Peptidase_S66C"/>
</dbReference>
<dbReference type="RefSeq" id="WP_098523377.1">
    <property type="nucleotide sequence ID" value="NZ_NUYJ01000085.1"/>
</dbReference>
<dbReference type="InterPro" id="IPR040449">
    <property type="entry name" value="Peptidase_S66_N"/>
</dbReference>
<dbReference type="GO" id="GO:0016787">
    <property type="term" value="F:hydrolase activity"/>
    <property type="evidence" value="ECO:0007669"/>
    <property type="project" value="UniProtKB-KW"/>
</dbReference>
<dbReference type="InterPro" id="IPR029062">
    <property type="entry name" value="Class_I_gatase-like"/>
</dbReference>
<dbReference type="PANTHER" id="PTHR30237">
    <property type="entry name" value="MURAMOYLTETRAPEPTIDE CARBOXYPEPTIDASE"/>
    <property type="match status" value="1"/>
</dbReference>
<feature type="domain" description="LD-carboxypeptidase N-terminal" evidence="4">
    <location>
        <begin position="14"/>
        <end position="135"/>
    </location>
</feature>
<gene>
    <name evidence="6" type="ORF">COK38_17185</name>
</gene>
<sequence>MLKKTKRLQRGDRVATISPSWGGAGDPEIMWRYEQGVKRLEEVFGLIVVPMPNSLKGSDYIYENPQARAIDLMTAFQDKSIKGIIANIGGEDSIRLLPYIDFDVIRENPKVFMGFSDVTIPHLFCHKAGISSFYGPAILTDFAENIEMDPYTIEMVNRTLFSTEPIGEIGPATEWTSERLLWIESNKHTRRTMQKNTGYELLQGSGIVQGRLIGGCIEVLEFAKGTVLWPEKKYWDNSILFFETSEDKPDPSYIRYWLRNYAAQGILQNINGIIFGKPKDEKYYEEYKQEIVTVMKECDLEDLPILYNLNFGHTEPKFILPYGAMAEIDCERKTFSILESGVQ</sequence>
<evidence type="ECO:0000313" key="7">
    <source>
        <dbReference type="Proteomes" id="UP000226357"/>
    </source>
</evidence>
<dbReference type="CDD" id="cd07062">
    <property type="entry name" value="Peptidase_S66_mccF_like"/>
    <property type="match status" value="1"/>
</dbReference>
<protein>
    <submittedName>
        <fullName evidence="6">LD-carboxypeptidase</fullName>
    </submittedName>
</protein>
<name>A0AA44Q949_BACCE</name>
<dbReference type="SUPFAM" id="SSF141986">
    <property type="entry name" value="LD-carboxypeptidase A C-terminal domain-like"/>
    <property type="match status" value="1"/>
</dbReference>
<dbReference type="SUPFAM" id="SSF52317">
    <property type="entry name" value="Class I glutamine amidotransferase-like"/>
    <property type="match status" value="1"/>
</dbReference>
<dbReference type="Pfam" id="PF02016">
    <property type="entry name" value="Peptidase_S66"/>
    <property type="match status" value="1"/>
</dbReference>
<evidence type="ECO:0000256" key="1">
    <source>
        <dbReference type="ARBA" id="ARBA00010233"/>
    </source>
</evidence>
<dbReference type="Proteomes" id="UP000226357">
    <property type="component" value="Unassembled WGS sequence"/>
</dbReference>
<proteinExistence type="inferred from homology"/>
<dbReference type="Pfam" id="PF17676">
    <property type="entry name" value="Peptidase_S66C"/>
    <property type="match status" value="1"/>
</dbReference>
<comment type="similarity">
    <text evidence="1">Belongs to the peptidase S66 family.</text>
</comment>
<reference evidence="6 7" key="1">
    <citation type="submission" date="2017-09" db="EMBL/GenBank/DDBJ databases">
        <title>Large-scale bioinformatics analysis of Bacillus genomes uncovers conserved roles of natural products in bacterial physiology.</title>
        <authorList>
            <consortium name="Agbiome Team Llc"/>
            <person name="Bleich R.M."/>
            <person name="Grubbs K.J."/>
            <person name="Santa Maria K.C."/>
            <person name="Allen S.E."/>
            <person name="Farag S."/>
            <person name="Shank E.A."/>
            <person name="Bowers A."/>
        </authorList>
    </citation>
    <scope>NUCLEOTIDE SEQUENCE [LARGE SCALE GENOMIC DNA]</scope>
    <source>
        <strain evidence="6 7">AFS067272</strain>
    </source>
</reference>
<evidence type="ECO:0000256" key="3">
    <source>
        <dbReference type="PIRSR" id="PIRSR028757-1"/>
    </source>
</evidence>
<organism evidence="6 7">
    <name type="scientific">Bacillus cereus</name>
    <dbReference type="NCBI Taxonomy" id="1396"/>
    <lineage>
        <taxon>Bacteria</taxon>
        <taxon>Bacillati</taxon>
        <taxon>Bacillota</taxon>
        <taxon>Bacilli</taxon>
        <taxon>Bacillales</taxon>
        <taxon>Bacillaceae</taxon>
        <taxon>Bacillus</taxon>
        <taxon>Bacillus cereus group</taxon>
    </lineage>
</organism>
<dbReference type="Gene3D" id="3.50.30.60">
    <property type="entry name" value="LD-carboxypeptidase A C-terminal domain-like"/>
    <property type="match status" value="1"/>
</dbReference>
<accession>A0AA44Q949</accession>
<feature type="active site" description="Charge relay system" evidence="3">
    <location>
        <position position="243"/>
    </location>
</feature>
<evidence type="ECO:0000256" key="2">
    <source>
        <dbReference type="ARBA" id="ARBA00022801"/>
    </source>
</evidence>
<dbReference type="EMBL" id="NVBO01000146">
    <property type="protein sequence ID" value="PFR99075.1"/>
    <property type="molecule type" value="Genomic_DNA"/>
</dbReference>
<dbReference type="PANTHER" id="PTHR30237:SF4">
    <property type="entry name" value="LD-CARBOXYPEPTIDASE C-TERMINAL DOMAIN-CONTAINING PROTEIN"/>
    <property type="match status" value="1"/>
</dbReference>
<evidence type="ECO:0000259" key="5">
    <source>
        <dbReference type="Pfam" id="PF17676"/>
    </source>
</evidence>
<comment type="caution">
    <text evidence="6">The sequence shown here is derived from an EMBL/GenBank/DDBJ whole genome shotgun (WGS) entry which is preliminary data.</text>
</comment>